<dbReference type="Proteomes" id="UP000807504">
    <property type="component" value="Unassembled WGS sequence"/>
</dbReference>
<comment type="caution">
    <text evidence="2">The sequence shown here is derived from an EMBL/GenBank/DDBJ whole genome shotgun (WGS) entry which is preliminary data.</text>
</comment>
<reference evidence="2" key="1">
    <citation type="journal article" date="2020" name="bioRxiv">
        <title>Chromosome-level reference genome of the European wasp spider Argiope bruennichi: a resource for studies on range expansion and evolutionary adaptation.</title>
        <authorList>
            <person name="Sheffer M.M."/>
            <person name="Hoppe A."/>
            <person name="Krehenwinkel H."/>
            <person name="Uhl G."/>
            <person name="Kuss A.W."/>
            <person name="Jensen L."/>
            <person name="Jensen C."/>
            <person name="Gillespie R.G."/>
            <person name="Hoff K.J."/>
            <person name="Prost S."/>
        </authorList>
    </citation>
    <scope>NUCLEOTIDE SEQUENCE</scope>
</reference>
<name>A0A8T0E6V5_ARGBR</name>
<reference evidence="2" key="2">
    <citation type="submission" date="2020-06" db="EMBL/GenBank/DDBJ databases">
        <authorList>
            <person name="Sheffer M."/>
        </authorList>
    </citation>
    <scope>NUCLEOTIDE SEQUENCE</scope>
</reference>
<keyword evidence="1" id="KW-0732">Signal</keyword>
<sequence length="102" mass="12387">MLSLKLAMLFIFSSYVMCNYYPPYPQIPVAYRPQFPANDPLWSQFWDVYDYSGPLEQEPIDSSVFQPENLFFQTRLPQVDDDAYDRYREYFYRRYGTNFLDN</sequence>
<evidence type="ECO:0000313" key="3">
    <source>
        <dbReference type="Proteomes" id="UP000807504"/>
    </source>
</evidence>
<protein>
    <submittedName>
        <fullName evidence="2">Uncharacterized protein</fullName>
    </submittedName>
</protein>
<feature type="signal peptide" evidence="1">
    <location>
        <begin position="1"/>
        <end position="18"/>
    </location>
</feature>
<dbReference type="EMBL" id="JABXBU010002230">
    <property type="protein sequence ID" value="KAF8767006.1"/>
    <property type="molecule type" value="Genomic_DNA"/>
</dbReference>
<accession>A0A8T0E6V5</accession>
<evidence type="ECO:0000256" key="1">
    <source>
        <dbReference type="SAM" id="SignalP"/>
    </source>
</evidence>
<feature type="chain" id="PRO_5035841847" evidence="1">
    <location>
        <begin position="19"/>
        <end position="102"/>
    </location>
</feature>
<evidence type="ECO:0000313" key="2">
    <source>
        <dbReference type="EMBL" id="KAF8767006.1"/>
    </source>
</evidence>
<dbReference type="AlphaFoldDB" id="A0A8T0E6V5"/>
<gene>
    <name evidence="2" type="ORF">HNY73_020018</name>
</gene>
<proteinExistence type="predicted"/>
<organism evidence="2 3">
    <name type="scientific">Argiope bruennichi</name>
    <name type="common">Wasp spider</name>
    <name type="synonym">Aranea bruennichi</name>
    <dbReference type="NCBI Taxonomy" id="94029"/>
    <lineage>
        <taxon>Eukaryota</taxon>
        <taxon>Metazoa</taxon>
        <taxon>Ecdysozoa</taxon>
        <taxon>Arthropoda</taxon>
        <taxon>Chelicerata</taxon>
        <taxon>Arachnida</taxon>
        <taxon>Araneae</taxon>
        <taxon>Araneomorphae</taxon>
        <taxon>Entelegynae</taxon>
        <taxon>Araneoidea</taxon>
        <taxon>Araneidae</taxon>
        <taxon>Argiope</taxon>
    </lineage>
</organism>
<keyword evidence="3" id="KW-1185">Reference proteome</keyword>